<protein>
    <submittedName>
        <fullName evidence="1">Uncharacterized protein</fullName>
    </submittedName>
</protein>
<evidence type="ECO:0000313" key="1">
    <source>
        <dbReference type="EnsemblProtists" id="HpaP811076"/>
    </source>
</evidence>
<evidence type="ECO:0000313" key="2">
    <source>
        <dbReference type="Proteomes" id="UP000011713"/>
    </source>
</evidence>
<dbReference type="EnsemblProtists" id="HpaT811076">
    <property type="protein sequence ID" value="HpaP811076"/>
    <property type="gene ID" value="HpaG811076"/>
</dbReference>
<reference evidence="1" key="2">
    <citation type="submission" date="2015-06" db="UniProtKB">
        <authorList>
            <consortium name="EnsemblProtists"/>
        </authorList>
    </citation>
    <scope>IDENTIFICATION</scope>
    <source>
        <strain evidence="1">Emoy2</strain>
    </source>
</reference>
<dbReference type="VEuPathDB" id="FungiDB:HpaG811076"/>
<name>M4BX25_HYAAE</name>
<reference evidence="2" key="1">
    <citation type="journal article" date="2010" name="Science">
        <title>Signatures of adaptation to obligate biotrophy in the Hyaloperonospora arabidopsidis genome.</title>
        <authorList>
            <person name="Baxter L."/>
            <person name="Tripathy S."/>
            <person name="Ishaque N."/>
            <person name="Boot N."/>
            <person name="Cabral A."/>
            <person name="Kemen E."/>
            <person name="Thines M."/>
            <person name="Ah-Fong A."/>
            <person name="Anderson R."/>
            <person name="Badejoko W."/>
            <person name="Bittner-Eddy P."/>
            <person name="Boore J.L."/>
            <person name="Chibucos M.C."/>
            <person name="Coates M."/>
            <person name="Dehal P."/>
            <person name="Delehaunty K."/>
            <person name="Dong S."/>
            <person name="Downton P."/>
            <person name="Dumas B."/>
            <person name="Fabro G."/>
            <person name="Fronick C."/>
            <person name="Fuerstenberg S.I."/>
            <person name="Fulton L."/>
            <person name="Gaulin E."/>
            <person name="Govers F."/>
            <person name="Hughes L."/>
            <person name="Humphray S."/>
            <person name="Jiang R.H."/>
            <person name="Judelson H."/>
            <person name="Kamoun S."/>
            <person name="Kyung K."/>
            <person name="Meijer H."/>
            <person name="Minx P."/>
            <person name="Morris P."/>
            <person name="Nelson J."/>
            <person name="Phuntumart V."/>
            <person name="Qutob D."/>
            <person name="Rehmany A."/>
            <person name="Rougon-Cardoso A."/>
            <person name="Ryden P."/>
            <person name="Torto-Alalibo T."/>
            <person name="Studholme D."/>
            <person name="Wang Y."/>
            <person name="Win J."/>
            <person name="Wood J."/>
            <person name="Clifton S.W."/>
            <person name="Rogers J."/>
            <person name="Van den Ackerveken G."/>
            <person name="Jones J.D."/>
            <person name="McDowell J.M."/>
            <person name="Beynon J."/>
            <person name="Tyler B.M."/>
        </authorList>
    </citation>
    <scope>NUCLEOTIDE SEQUENCE [LARGE SCALE GENOMIC DNA]</scope>
    <source>
        <strain evidence="2">Emoy2</strain>
    </source>
</reference>
<dbReference type="AlphaFoldDB" id="M4BX25"/>
<accession>M4BX25</accession>
<dbReference type="InParanoid" id="M4BX25"/>
<dbReference type="Proteomes" id="UP000011713">
    <property type="component" value="Unassembled WGS sequence"/>
</dbReference>
<dbReference type="EMBL" id="JH598013">
    <property type="status" value="NOT_ANNOTATED_CDS"/>
    <property type="molecule type" value="Genomic_DNA"/>
</dbReference>
<sequence length="76" mass="8560">MRRGGRHVTRRHMGRSDTDIMCNLTCSRIHTRCAVDGQDTTIGPQLEENSVVPAAAMGKILARLRDLSKQMCKMEF</sequence>
<keyword evidence="2" id="KW-1185">Reference proteome</keyword>
<organism evidence="1 2">
    <name type="scientific">Hyaloperonospora arabidopsidis (strain Emoy2)</name>
    <name type="common">Downy mildew agent</name>
    <name type="synonym">Peronospora arabidopsidis</name>
    <dbReference type="NCBI Taxonomy" id="559515"/>
    <lineage>
        <taxon>Eukaryota</taxon>
        <taxon>Sar</taxon>
        <taxon>Stramenopiles</taxon>
        <taxon>Oomycota</taxon>
        <taxon>Peronosporomycetes</taxon>
        <taxon>Peronosporales</taxon>
        <taxon>Peronosporaceae</taxon>
        <taxon>Hyaloperonospora</taxon>
    </lineage>
</organism>
<proteinExistence type="predicted"/>
<dbReference type="HOGENOM" id="CLU_2659806_0_0_1"/>